<accession>A0ABR4BSE3</accession>
<comment type="caution">
    <text evidence="11">The sequence shown here is derived from an EMBL/GenBank/DDBJ whole genome shotgun (WGS) entry which is preliminary data.</text>
</comment>
<evidence type="ECO:0000256" key="4">
    <source>
        <dbReference type="ARBA" id="ARBA00022723"/>
    </source>
</evidence>
<dbReference type="InterPro" id="IPR017972">
    <property type="entry name" value="Cyt_P450_CS"/>
</dbReference>
<evidence type="ECO:0000256" key="5">
    <source>
        <dbReference type="ARBA" id="ARBA00023002"/>
    </source>
</evidence>
<evidence type="ECO:0000256" key="6">
    <source>
        <dbReference type="ARBA" id="ARBA00023004"/>
    </source>
</evidence>
<dbReference type="EMBL" id="JAZHXI010000021">
    <property type="protein sequence ID" value="KAL2060525.1"/>
    <property type="molecule type" value="Genomic_DNA"/>
</dbReference>
<dbReference type="Gene3D" id="1.10.630.10">
    <property type="entry name" value="Cytochrome P450"/>
    <property type="match status" value="1"/>
</dbReference>
<evidence type="ECO:0000313" key="11">
    <source>
        <dbReference type="EMBL" id="KAL2060525.1"/>
    </source>
</evidence>
<feature type="region of interest" description="Disordered" evidence="9">
    <location>
        <begin position="441"/>
        <end position="471"/>
    </location>
</feature>
<evidence type="ECO:0000256" key="7">
    <source>
        <dbReference type="ARBA" id="ARBA00023033"/>
    </source>
</evidence>
<keyword evidence="4 8" id="KW-0479">Metal-binding</keyword>
<feature type="transmembrane region" description="Helical" evidence="10">
    <location>
        <begin position="6"/>
        <end position="25"/>
    </location>
</feature>
<name>A0ABR4BSE3_9HELO</name>
<dbReference type="CDD" id="cd11041">
    <property type="entry name" value="CYP503A1-like"/>
    <property type="match status" value="1"/>
</dbReference>
<keyword evidence="10" id="KW-0472">Membrane</keyword>
<dbReference type="PRINTS" id="PR00465">
    <property type="entry name" value="EP450IV"/>
</dbReference>
<keyword evidence="12" id="KW-1185">Reference proteome</keyword>
<dbReference type="InterPro" id="IPR002403">
    <property type="entry name" value="Cyt_P450_E_grp-IV"/>
</dbReference>
<evidence type="ECO:0008006" key="13">
    <source>
        <dbReference type="Google" id="ProtNLM"/>
    </source>
</evidence>
<evidence type="ECO:0000313" key="12">
    <source>
        <dbReference type="Proteomes" id="UP001595075"/>
    </source>
</evidence>
<dbReference type="InterPro" id="IPR036396">
    <property type="entry name" value="Cyt_P450_sf"/>
</dbReference>
<evidence type="ECO:0000256" key="9">
    <source>
        <dbReference type="SAM" id="MobiDB-lite"/>
    </source>
</evidence>
<dbReference type="PANTHER" id="PTHR46206:SF1">
    <property type="entry name" value="P450, PUTATIVE (EUROFUNG)-RELATED"/>
    <property type="match status" value="1"/>
</dbReference>
<evidence type="ECO:0000256" key="10">
    <source>
        <dbReference type="SAM" id="Phobius"/>
    </source>
</evidence>
<reference evidence="11 12" key="1">
    <citation type="journal article" date="2024" name="Commun. Biol.">
        <title>Comparative genomic analysis of thermophilic fungi reveals convergent evolutionary adaptations and gene losses.</title>
        <authorList>
            <person name="Steindorff A.S."/>
            <person name="Aguilar-Pontes M.V."/>
            <person name="Robinson A.J."/>
            <person name="Andreopoulos B."/>
            <person name="LaButti K."/>
            <person name="Kuo A."/>
            <person name="Mondo S."/>
            <person name="Riley R."/>
            <person name="Otillar R."/>
            <person name="Haridas S."/>
            <person name="Lipzen A."/>
            <person name="Grimwood J."/>
            <person name="Schmutz J."/>
            <person name="Clum A."/>
            <person name="Reid I.D."/>
            <person name="Moisan M.C."/>
            <person name="Butler G."/>
            <person name="Nguyen T.T.M."/>
            <person name="Dewar K."/>
            <person name="Conant G."/>
            <person name="Drula E."/>
            <person name="Henrissat B."/>
            <person name="Hansel C."/>
            <person name="Singer S."/>
            <person name="Hutchinson M.I."/>
            <person name="de Vries R.P."/>
            <person name="Natvig D.O."/>
            <person name="Powell A.J."/>
            <person name="Tsang A."/>
            <person name="Grigoriev I.V."/>
        </authorList>
    </citation>
    <scope>NUCLEOTIDE SEQUENCE [LARGE SCALE GENOMIC DNA]</scope>
    <source>
        <strain evidence="11 12">CBS 494.80</strain>
    </source>
</reference>
<organism evidence="11 12">
    <name type="scientific">Oculimacula yallundae</name>
    <dbReference type="NCBI Taxonomy" id="86028"/>
    <lineage>
        <taxon>Eukaryota</taxon>
        <taxon>Fungi</taxon>
        <taxon>Dikarya</taxon>
        <taxon>Ascomycota</taxon>
        <taxon>Pezizomycotina</taxon>
        <taxon>Leotiomycetes</taxon>
        <taxon>Helotiales</taxon>
        <taxon>Ploettnerulaceae</taxon>
        <taxon>Oculimacula</taxon>
    </lineage>
</organism>
<evidence type="ECO:0000256" key="8">
    <source>
        <dbReference type="RuleBase" id="RU000461"/>
    </source>
</evidence>
<keyword evidence="5 8" id="KW-0560">Oxidoreductase</keyword>
<evidence type="ECO:0000256" key="1">
    <source>
        <dbReference type="ARBA" id="ARBA00001971"/>
    </source>
</evidence>
<feature type="compositionally biased region" description="Polar residues" evidence="9">
    <location>
        <begin position="449"/>
        <end position="462"/>
    </location>
</feature>
<comment type="cofactor">
    <cofactor evidence="1">
        <name>heme</name>
        <dbReference type="ChEBI" id="CHEBI:30413"/>
    </cofactor>
</comment>
<keyword evidence="10" id="KW-0812">Transmembrane</keyword>
<dbReference type="Pfam" id="PF00067">
    <property type="entry name" value="p450"/>
    <property type="match status" value="1"/>
</dbReference>
<keyword evidence="10" id="KW-1133">Transmembrane helix</keyword>
<evidence type="ECO:0000256" key="2">
    <source>
        <dbReference type="ARBA" id="ARBA00010617"/>
    </source>
</evidence>
<sequence length="549" mass="61971">MEISGLLLVLPLLSLFVYFVVFQLFNRPIKLPSSIPEVGVRNETFKSLRAGLRQLTNGVTTLSDGYHKYSKHGKPFSVHEPSFQQEVILPPEMVSWFANQPDSSMSSAEIRKERHAVRYLHKGVEFDSTSFFLGRVAGGSLNRKLDMIQTPMYEELSRKTDDVFGVSEDEWKTINVYNSMQEIIVPAMSRVFFGLPLGIDPGFLVIFQRYVLAMGVGTIVIGELPRVLKELLVPIFNIPLRYYRSKVMRALVPEVERRLKVLGNAADQKNDENSYDFIMQSAKVSAKMSKTAETPDANTLAEWIMLMGFAALSSTIIQASNLILDVVCCPPEMEAYSALRDEAKDSIKKARDWKDGSIFKRMPLLDSTIRESLRYHPILIKGLTKEVLHSDGLVLPDGTHVPKGSWLGVPVLGLHMDDRFYQNARTYDPFRFARLKAERAKEEKDIDTRPNSNGPDHAQTDSSKTRSYADELSAGQPTATYLGFGYGRHACPGRWFAVQLLKIMMAYMVLNYDIEHDGPRPQTGVIGDAALPPVSATIRVRRRRRTERT</sequence>
<keyword evidence="7 8" id="KW-0503">Monooxygenase</keyword>
<evidence type="ECO:0000256" key="3">
    <source>
        <dbReference type="ARBA" id="ARBA00022617"/>
    </source>
</evidence>
<dbReference type="Proteomes" id="UP001595075">
    <property type="component" value="Unassembled WGS sequence"/>
</dbReference>
<protein>
    <recommendedName>
        <fullName evidence="13">Cytochrome P450</fullName>
    </recommendedName>
</protein>
<gene>
    <name evidence="11" type="ORF">VTL71DRAFT_9166</name>
</gene>
<dbReference type="PANTHER" id="PTHR46206">
    <property type="entry name" value="CYTOCHROME P450"/>
    <property type="match status" value="1"/>
</dbReference>
<dbReference type="PROSITE" id="PS00086">
    <property type="entry name" value="CYTOCHROME_P450"/>
    <property type="match status" value="1"/>
</dbReference>
<proteinExistence type="inferred from homology"/>
<dbReference type="InterPro" id="IPR001128">
    <property type="entry name" value="Cyt_P450"/>
</dbReference>
<comment type="similarity">
    <text evidence="2 8">Belongs to the cytochrome P450 family.</text>
</comment>
<keyword evidence="3 8" id="KW-0349">Heme</keyword>
<keyword evidence="6 8" id="KW-0408">Iron</keyword>
<dbReference type="SUPFAM" id="SSF48264">
    <property type="entry name" value="Cytochrome P450"/>
    <property type="match status" value="1"/>
</dbReference>